<feature type="domain" description="UspA" evidence="2">
    <location>
        <begin position="25"/>
        <end position="167"/>
    </location>
</feature>
<dbReference type="CDD" id="cd00293">
    <property type="entry name" value="USP-like"/>
    <property type="match status" value="1"/>
</dbReference>
<feature type="compositionally biased region" description="Basic and acidic residues" evidence="1">
    <location>
        <begin position="169"/>
        <end position="183"/>
    </location>
</feature>
<comment type="caution">
    <text evidence="3">The sequence shown here is derived from an EMBL/GenBank/DDBJ whole genome shotgun (WGS) entry which is preliminary data.</text>
</comment>
<dbReference type="InterPro" id="IPR014729">
    <property type="entry name" value="Rossmann-like_a/b/a_fold"/>
</dbReference>
<feature type="compositionally biased region" description="Acidic residues" evidence="1">
    <location>
        <begin position="184"/>
        <end position="193"/>
    </location>
</feature>
<feature type="compositionally biased region" description="Low complexity" evidence="1">
    <location>
        <begin position="23"/>
        <end position="32"/>
    </location>
</feature>
<dbReference type="Gene3D" id="3.40.50.620">
    <property type="entry name" value="HUPs"/>
    <property type="match status" value="1"/>
</dbReference>
<feature type="region of interest" description="Disordered" evidence="1">
    <location>
        <begin position="1"/>
        <end position="32"/>
    </location>
</feature>
<proteinExistence type="predicted"/>
<accession>A0A2M9D1E0</accession>
<sequence>MTHGGRPAAHDPDHPHGDGSPGSGPVVVGVHPGQGQDVARRAAQLARRLGVGLVCVWVDPASVLEHDADGARVVVPLDPDGDAWAGDDALRADLAAQLDGTGVAWSYERTAGEVRDGIVAAAEAHDATLVVVGTHKPGFGRWMETVIGTSVAGRLAHSQHRPVTVLPNLHHDHRVDDRRRGDDRTDDDGTDAR</sequence>
<organism evidence="3 4">
    <name type="scientific">Sediminihabitans luteus</name>
    <dbReference type="NCBI Taxonomy" id="1138585"/>
    <lineage>
        <taxon>Bacteria</taxon>
        <taxon>Bacillati</taxon>
        <taxon>Actinomycetota</taxon>
        <taxon>Actinomycetes</taxon>
        <taxon>Micrococcales</taxon>
        <taxon>Cellulomonadaceae</taxon>
        <taxon>Sediminihabitans</taxon>
    </lineage>
</organism>
<dbReference type="OrthoDB" id="3213322at2"/>
<evidence type="ECO:0000313" key="3">
    <source>
        <dbReference type="EMBL" id="PJJ77798.1"/>
    </source>
</evidence>
<name>A0A2M9D1E0_9CELL</name>
<dbReference type="EMBL" id="PGFE01000001">
    <property type="protein sequence ID" value="PJJ77798.1"/>
    <property type="molecule type" value="Genomic_DNA"/>
</dbReference>
<protein>
    <submittedName>
        <fullName evidence="3">Nucleotide-binding universal stress UspA family protein</fullName>
    </submittedName>
</protein>
<keyword evidence="4" id="KW-1185">Reference proteome</keyword>
<gene>
    <name evidence="3" type="ORF">CLV28_1024</name>
</gene>
<dbReference type="SUPFAM" id="SSF52402">
    <property type="entry name" value="Adenine nucleotide alpha hydrolases-like"/>
    <property type="match status" value="1"/>
</dbReference>
<dbReference type="RefSeq" id="WP_100422114.1">
    <property type="nucleotide sequence ID" value="NZ_BOOX01000010.1"/>
</dbReference>
<dbReference type="InterPro" id="IPR006016">
    <property type="entry name" value="UspA"/>
</dbReference>
<reference evidence="3 4" key="1">
    <citation type="submission" date="2017-11" db="EMBL/GenBank/DDBJ databases">
        <title>Genomic Encyclopedia of Archaeal and Bacterial Type Strains, Phase II (KMG-II): From Individual Species to Whole Genera.</title>
        <authorList>
            <person name="Goeker M."/>
        </authorList>
    </citation>
    <scope>NUCLEOTIDE SEQUENCE [LARGE SCALE GENOMIC DNA]</scope>
    <source>
        <strain evidence="3 4">DSM 25478</strain>
    </source>
</reference>
<dbReference type="AlphaFoldDB" id="A0A2M9D1E0"/>
<evidence type="ECO:0000259" key="2">
    <source>
        <dbReference type="Pfam" id="PF00582"/>
    </source>
</evidence>
<feature type="region of interest" description="Disordered" evidence="1">
    <location>
        <begin position="167"/>
        <end position="193"/>
    </location>
</feature>
<evidence type="ECO:0000256" key="1">
    <source>
        <dbReference type="SAM" id="MobiDB-lite"/>
    </source>
</evidence>
<dbReference type="Proteomes" id="UP000231693">
    <property type="component" value="Unassembled WGS sequence"/>
</dbReference>
<feature type="compositionally biased region" description="Basic and acidic residues" evidence="1">
    <location>
        <begin position="8"/>
        <end position="17"/>
    </location>
</feature>
<evidence type="ECO:0000313" key="4">
    <source>
        <dbReference type="Proteomes" id="UP000231693"/>
    </source>
</evidence>
<dbReference type="Pfam" id="PF00582">
    <property type="entry name" value="Usp"/>
    <property type="match status" value="1"/>
</dbReference>